<dbReference type="OrthoDB" id="9776839at2"/>
<dbReference type="Gene3D" id="3.50.50.60">
    <property type="entry name" value="FAD/NAD(P)-binding domain"/>
    <property type="match status" value="4"/>
</dbReference>
<keyword evidence="1" id="KW-0560">Oxidoreductase</keyword>
<proteinExistence type="predicted"/>
<name>A0A544TKG3_9BACI</name>
<feature type="domain" description="FAD/NAD(P)-binding" evidence="2">
    <location>
        <begin position="3"/>
        <end position="341"/>
    </location>
</feature>
<gene>
    <name evidence="3" type="ORF">FG383_03495</name>
</gene>
<dbReference type="SUPFAM" id="SSF51905">
    <property type="entry name" value="FAD/NAD(P)-binding domain"/>
    <property type="match status" value="1"/>
</dbReference>
<dbReference type="PANTHER" id="PTHR42949">
    <property type="entry name" value="ANAEROBIC GLYCEROL-3-PHOSPHATE DEHYDROGENASE SUBUNIT B"/>
    <property type="match status" value="1"/>
</dbReference>
<dbReference type="InterPro" id="IPR051691">
    <property type="entry name" value="Metab_Enz_Cyan_OpOx_G3PDH"/>
</dbReference>
<dbReference type="PANTHER" id="PTHR42949:SF3">
    <property type="entry name" value="ANAEROBIC GLYCEROL-3-PHOSPHATE DEHYDROGENASE SUBUNIT B"/>
    <property type="match status" value="1"/>
</dbReference>
<dbReference type="PRINTS" id="PR00368">
    <property type="entry name" value="FADPNR"/>
</dbReference>
<evidence type="ECO:0000256" key="1">
    <source>
        <dbReference type="ARBA" id="ARBA00023002"/>
    </source>
</evidence>
<dbReference type="Pfam" id="PF07992">
    <property type="entry name" value="Pyr_redox_2"/>
    <property type="match status" value="1"/>
</dbReference>
<accession>A0A544TKG3</accession>
<dbReference type="PRINTS" id="PR00469">
    <property type="entry name" value="PNDRDTASEII"/>
</dbReference>
<dbReference type="Proteomes" id="UP000318937">
    <property type="component" value="Unassembled WGS sequence"/>
</dbReference>
<evidence type="ECO:0000313" key="4">
    <source>
        <dbReference type="Proteomes" id="UP000318937"/>
    </source>
</evidence>
<reference evidence="3 4" key="1">
    <citation type="submission" date="2019-05" db="EMBL/GenBank/DDBJ databases">
        <title>Psychrobacillus vulpis sp. nov., a new species isolated from feces of a red fox that inhabits in The Tablas de Daimiel Natural Park, Albacete, Spain.</title>
        <authorList>
            <person name="Rodriguez M."/>
            <person name="Reina J.C."/>
            <person name="Bejar V."/>
            <person name="Llamas I."/>
        </authorList>
    </citation>
    <scope>NUCLEOTIDE SEQUENCE [LARGE SCALE GENOMIC DNA]</scope>
    <source>
        <strain evidence="3 4">NHI-2</strain>
    </source>
</reference>
<dbReference type="GO" id="GO:0016491">
    <property type="term" value="F:oxidoreductase activity"/>
    <property type="evidence" value="ECO:0007669"/>
    <property type="project" value="UniProtKB-KW"/>
</dbReference>
<dbReference type="RefSeq" id="WP_142605464.1">
    <property type="nucleotide sequence ID" value="NZ_VDGG01000005.1"/>
</dbReference>
<dbReference type="EMBL" id="VDGG01000005">
    <property type="protein sequence ID" value="TQR17929.1"/>
    <property type="molecule type" value="Genomic_DNA"/>
</dbReference>
<evidence type="ECO:0000313" key="3">
    <source>
        <dbReference type="EMBL" id="TQR17929.1"/>
    </source>
</evidence>
<dbReference type="InterPro" id="IPR023753">
    <property type="entry name" value="FAD/NAD-binding_dom"/>
</dbReference>
<keyword evidence="4" id="KW-1185">Reference proteome</keyword>
<comment type="caution">
    <text evidence="3">The sequence shown here is derived from an EMBL/GenBank/DDBJ whole genome shotgun (WGS) entry which is preliminary data.</text>
</comment>
<sequence>MLNLLIIGAGPAGLKAAIAAAEQGLNVKVIDEFPKVGGRLLGQLHQEPNGEWWNGMEMGEKLHQKAIRAGVDIQCEVSVVDISQSVSGWTVYTSQGMIEARKLLLATGATETPIPIPGWTLPGVMSIGAAQVMGNVHRVKPGNTCVIIGANVLSMAIANELRLCGIKVKEIVLPAVGPISKDAGIPEKVLASLMKLTHLAPTVILRQAGKLGKFINPSFAIKYFPRRGIKLFGIPIRLKTAAVEIMGEDHVTGVQTVTISSDGKVIPGSEKVTEADFVCIAGGLAPMSELASIVGCSFKYVQELGGHVPVHNERMQTNVPNLFVAGNITGVESAKVAMAQGKVAGLAIASEWKGKRQEIELALTTAMEEVRKTRAEALIQFQPGISEARDTVYHQFTLDELRMKQEVSVS</sequence>
<protein>
    <submittedName>
        <fullName evidence="3">FAD-binding protein</fullName>
    </submittedName>
</protein>
<dbReference type="AlphaFoldDB" id="A0A544TKG3"/>
<evidence type="ECO:0000259" key="2">
    <source>
        <dbReference type="Pfam" id="PF07992"/>
    </source>
</evidence>
<organism evidence="3 4">
    <name type="scientific">Psychrobacillus soli</name>
    <dbReference type="NCBI Taxonomy" id="1543965"/>
    <lineage>
        <taxon>Bacteria</taxon>
        <taxon>Bacillati</taxon>
        <taxon>Bacillota</taxon>
        <taxon>Bacilli</taxon>
        <taxon>Bacillales</taxon>
        <taxon>Bacillaceae</taxon>
        <taxon>Psychrobacillus</taxon>
    </lineage>
</organism>
<dbReference type="InterPro" id="IPR036188">
    <property type="entry name" value="FAD/NAD-bd_sf"/>
</dbReference>